<dbReference type="OrthoDB" id="7516877at2"/>
<dbReference type="GO" id="GO:0061504">
    <property type="term" value="P:cyclic threonylcarbamoyladenosine biosynthetic process"/>
    <property type="evidence" value="ECO:0007669"/>
    <property type="project" value="TreeGrafter"/>
</dbReference>
<evidence type="ECO:0000259" key="1">
    <source>
        <dbReference type="Pfam" id="PF00899"/>
    </source>
</evidence>
<dbReference type="EMBL" id="VDDA01000018">
    <property type="protein sequence ID" value="TNC09200.1"/>
    <property type="molecule type" value="Genomic_DNA"/>
</dbReference>
<dbReference type="SUPFAM" id="SSF69572">
    <property type="entry name" value="Activating enzymes of the ubiquitin-like proteins"/>
    <property type="match status" value="1"/>
</dbReference>
<dbReference type="SUPFAM" id="SSF51905">
    <property type="entry name" value="FAD/NAD(P)-binding domain"/>
    <property type="match status" value="1"/>
</dbReference>
<dbReference type="InterPro" id="IPR045886">
    <property type="entry name" value="ThiF/MoeB/HesA"/>
</dbReference>
<name>A0A5C4L9E3_9HYPH</name>
<dbReference type="InterPro" id="IPR000594">
    <property type="entry name" value="ThiF_NAD_FAD-bd"/>
</dbReference>
<dbReference type="InterPro" id="IPR016135">
    <property type="entry name" value="UBQ-conjugating_enzyme/RWD"/>
</dbReference>
<evidence type="ECO:0000313" key="3">
    <source>
        <dbReference type="Proteomes" id="UP000305267"/>
    </source>
</evidence>
<dbReference type="GO" id="GO:0008641">
    <property type="term" value="F:ubiquitin-like modifier activating enzyme activity"/>
    <property type="evidence" value="ECO:0007669"/>
    <property type="project" value="InterPro"/>
</dbReference>
<dbReference type="PANTHER" id="PTHR43267:SF1">
    <property type="entry name" value="TRNA THREONYLCARBAMOYLADENOSINE DEHYDRATASE"/>
    <property type="match status" value="1"/>
</dbReference>
<dbReference type="RefSeq" id="WP_139038846.1">
    <property type="nucleotide sequence ID" value="NZ_VDDA01000018.1"/>
</dbReference>
<organism evidence="2 3">
    <name type="scientific">Methylobacterium terricola</name>
    <dbReference type="NCBI Taxonomy" id="2583531"/>
    <lineage>
        <taxon>Bacteria</taxon>
        <taxon>Pseudomonadati</taxon>
        <taxon>Pseudomonadota</taxon>
        <taxon>Alphaproteobacteria</taxon>
        <taxon>Hyphomicrobiales</taxon>
        <taxon>Methylobacteriaceae</taxon>
        <taxon>Methylobacterium</taxon>
    </lineage>
</organism>
<dbReference type="InterPro" id="IPR035985">
    <property type="entry name" value="Ubiquitin-activating_enz"/>
</dbReference>
<dbReference type="GO" id="GO:0061503">
    <property type="term" value="F:tRNA threonylcarbamoyladenosine dehydratase"/>
    <property type="evidence" value="ECO:0007669"/>
    <property type="project" value="TreeGrafter"/>
</dbReference>
<gene>
    <name evidence="2" type="ORF">FF100_26905</name>
</gene>
<accession>A0A5C4L9E3</accession>
<sequence length="573" mass="62306">MTWFIERPDRFIAEKKAVAALAGEVDWLSAYDFMLDGRDRLLLRFTVLAGGASIPLELRYPRFYPDAPPEVVPLDPDLRLADHQWAGGSLCLEHRADNWRPEVTGAVMIRSAHTLLDAEATTPGGAQALPAVHDLTLGQLLRGDTFRHLYSVELIELLSGFAPSVPTMATMRYQSQAETIVSWIDTVQSPGGTWRQSGFPEGSRALHGVVMWIPDGASASRLLDRTASDLPLRLAAQAQGSEVGPNDARFVFVASSDRPRMVWRVLGDDQQLIPVIPLPVGDRGMWRAATNPASLPRKRVAIVGCGSAGSKIATTLARAGVGGFLLIDDDVLMRQNLVRNDLDWHGVGEHKVHALGTRLKLIDPDVAVTARPIRLVGQEASSSVDTALEALAGCDLIVDATANADAFNLLSAVATRSRRPLVWLEVFEGGLGGMVARHRPGVDASPQDMRSAYLSWCRDLNAPWTGVEEGDYASRDADGHVFVADDAEVGVIANHAARFALDALTDGHTFPHPMYVIGLRARWIFNEPFVVRPIDVPVGDAGDEHPLTEEVRDAAIEFLDELLAKRGDEDPPP</sequence>
<keyword evidence="3" id="KW-1185">Reference proteome</keyword>
<dbReference type="AlphaFoldDB" id="A0A5C4L9E3"/>
<dbReference type="Proteomes" id="UP000305267">
    <property type="component" value="Unassembled WGS sequence"/>
</dbReference>
<dbReference type="Gene3D" id="3.40.50.720">
    <property type="entry name" value="NAD(P)-binding Rossmann-like Domain"/>
    <property type="match status" value="1"/>
</dbReference>
<protein>
    <recommendedName>
        <fullName evidence="1">THIF-type NAD/FAD binding fold domain-containing protein</fullName>
    </recommendedName>
</protein>
<proteinExistence type="predicted"/>
<dbReference type="Pfam" id="PF00899">
    <property type="entry name" value="ThiF"/>
    <property type="match status" value="1"/>
</dbReference>
<dbReference type="SUPFAM" id="SSF54495">
    <property type="entry name" value="UBC-like"/>
    <property type="match status" value="1"/>
</dbReference>
<dbReference type="InterPro" id="IPR036188">
    <property type="entry name" value="FAD/NAD-bd_sf"/>
</dbReference>
<evidence type="ECO:0000313" key="2">
    <source>
        <dbReference type="EMBL" id="TNC09200.1"/>
    </source>
</evidence>
<feature type="domain" description="THIF-type NAD/FAD binding fold" evidence="1">
    <location>
        <begin position="295"/>
        <end position="427"/>
    </location>
</feature>
<comment type="caution">
    <text evidence="2">The sequence shown here is derived from an EMBL/GenBank/DDBJ whole genome shotgun (WGS) entry which is preliminary data.</text>
</comment>
<dbReference type="PANTHER" id="PTHR43267">
    <property type="entry name" value="TRNA THREONYLCARBAMOYLADENOSINE DEHYDRATASE"/>
    <property type="match status" value="1"/>
</dbReference>
<reference evidence="2 3" key="1">
    <citation type="submission" date="2019-06" db="EMBL/GenBank/DDBJ databases">
        <title>Genome of Methylobacterium sp. 17Sr1-39.</title>
        <authorList>
            <person name="Seo T."/>
        </authorList>
    </citation>
    <scope>NUCLEOTIDE SEQUENCE [LARGE SCALE GENOMIC DNA]</scope>
    <source>
        <strain evidence="2 3">17Sr1-39</strain>
    </source>
</reference>